<reference evidence="2 3" key="1">
    <citation type="submission" date="2024-01" db="EMBL/GenBank/DDBJ databases">
        <title>The complete chloroplast genome sequence of Lithospermum erythrorhizon: insights into the phylogenetic relationship among Boraginaceae species and the maternal lineages of purple gromwells.</title>
        <authorList>
            <person name="Okada T."/>
            <person name="Watanabe K."/>
        </authorList>
    </citation>
    <scope>NUCLEOTIDE SEQUENCE [LARGE SCALE GENOMIC DNA]</scope>
</reference>
<comment type="caution">
    <text evidence="2">The sequence shown here is derived from an EMBL/GenBank/DDBJ whole genome shotgun (WGS) entry which is preliminary data.</text>
</comment>
<feature type="region of interest" description="Disordered" evidence="1">
    <location>
        <begin position="19"/>
        <end position="41"/>
    </location>
</feature>
<evidence type="ECO:0000256" key="1">
    <source>
        <dbReference type="SAM" id="MobiDB-lite"/>
    </source>
</evidence>
<proteinExistence type="predicted"/>
<evidence type="ECO:0000313" key="2">
    <source>
        <dbReference type="EMBL" id="GAA0153350.1"/>
    </source>
</evidence>
<dbReference type="AlphaFoldDB" id="A0AAV3PSQ0"/>
<organism evidence="2 3">
    <name type="scientific">Lithospermum erythrorhizon</name>
    <name type="common">Purple gromwell</name>
    <name type="synonym">Lithospermum officinale var. erythrorhizon</name>
    <dbReference type="NCBI Taxonomy" id="34254"/>
    <lineage>
        <taxon>Eukaryota</taxon>
        <taxon>Viridiplantae</taxon>
        <taxon>Streptophyta</taxon>
        <taxon>Embryophyta</taxon>
        <taxon>Tracheophyta</taxon>
        <taxon>Spermatophyta</taxon>
        <taxon>Magnoliopsida</taxon>
        <taxon>eudicotyledons</taxon>
        <taxon>Gunneridae</taxon>
        <taxon>Pentapetalae</taxon>
        <taxon>asterids</taxon>
        <taxon>lamiids</taxon>
        <taxon>Boraginales</taxon>
        <taxon>Boraginaceae</taxon>
        <taxon>Boraginoideae</taxon>
        <taxon>Lithospermeae</taxon>
        <taxon>Lithospermum</taxon>
    </lineage>
</organism>
<gene>
    <name evidence="2" type="ORF">LIER_37661</name>
</gene>
<protein>
    <submittedName>
        <fullName evidence="2">Uncharacterized protein</fullName>
    </submittedName>
</protein>
<sequence length="219" mass="23888">MDVVAKPGYVRRRHYRRVNNPKAAQPLQNPKPVDCVASTSDSIPENKDDFEKFPRHVVRKGGVIQKWMHKLYQKKNVVEEIVQTQNLFASLSMDHVVEVQPELNAGASLDVGESGDPFPSSGLAEVVFGTASTGDPSTSVLHLVGGDNLNNNDGVHGSEDDQCVEVVRQTSDTKVEVPATDFTDINVAFHADSALFPKSSGKFGYYLPRKCCSGRESGS</sequence>
<dbReference type="EMBL" id="BAABME010018301">
    <property type="protein sequence ID" value="GAA0153350.1"/>
    <property type="molecule type" value="Genomic_DNA"/>
</dbReference>
<dbReference type="Proteomes" id="UP001454036">
    <property type="component" value="Unassembled WGS sequence"/>
</dbReference>
<accession>A0AAV3PSQ0</accession>
<name>A0AAV3PSQ0_LITER</name>
<keyword evidence="3" id="KW-1185">Reference proteome</keyword>
<evidence type="ECO:0000313" key="3">
    <source>
        <dbReference type="Proteomes" id="UP001454036"/>
    </source>
</evidence>